<dbReference type="RefSeq" id="WP_244411778.1">
    <property type="nucleotide sequence ID" value="NZ_AP025564.1"/>
</dbReference>
<feature type="transmembrane region" description="Helical" evidence="4">
    <location>
        <begin position="165"/>
        <end position="181"/>
    </location>
</feature>
<dbReference type="SMART" id="SM00421">
    <property type="entry name" value="HTH_LUXR"/>
    <property type="match status" value="1"/>
</dbReference>
<feature type="domain" description="HTH luxR-type" evidence="5">
    <location>
        <begin position="436"/>
        <end position="501"/>
    </location>
</feature>
<feature type="transmembrane region" description="Helical" evidence="4">
    <location>
        <begin position="20"/>
        <end position="45"/>
    </location>
</feature>
<keyword evidence="4" id="KW-0812">Transmembrane</keyword>
<evidence type="ECO:0000256" key="1">
    <source>
        <dbReference type="ARBA" id="ARBA00023015"/>
    </source>
</evidence>
<dbReference type="Proteomes" id="UP001320544">
    <property type="component" value="Chromosome"/>
</dbReference>
<evidence type="ECO:0000256" key="4">
    <source>
        <dbReference type="SAM" id="Phobius"/>
    </source>
</evidence>
<dbReference type="InterPro" id="IPR036388">
    <property type="entry name" value="WH-like_DNA-bd_sf"/>
</dbReference>
<protein>
    <recommendedName>
        <fullName evidence="5">HTH luxR-type domain-containing protein</fullName>
    </recommendedName>
</protein>
<evidence type="ECO:0000259" key="5">
    <source>
        <dbReference type="PROSITE" id="PS50043"/>
    </source>
</evidence>
<evidence type="ECO:0000256" key="2">
    <source>
        <dbReference type="ARBA" id="ARBA00023125"/>
    </source>
</evidence>
<keyword evidence="7" id="KW-1185">Reference proteome</keyword>
<dbReference type="CDD" id="cd06170">
    <property type="entry name" value="LuxR_C_like"/>
    <property type="match status" value="1"/>
</dbReference>
<name>A0ABM7WGN5_9ACTN</name>
<dbReference type="SUPFAM" id="SSF46894">
    <property type="entry name" value="C-terminal effector domain of the bipartite response regulators"/>
    <property type="match status" value="1"/>
</dbReference>
<dbReference type="EMBL" id="AP025564">
    <property type="protein sequence ID" value="BDE95386.1"/>
    <property type="molecule type" value="Genomic_DNA"/>
</dbReference>
<sequence length="503" mass="53820">MRETIARESLEDALGAFRSLDFYVVMFGLALCRAWIVLCLSAPFVVSEIGVSDWLFLIPGALSTLAAAFVAYRVAQRARFDRRFKAITGAMVGVCVLGSPVVVLGQSTIGMVAFMVLSGVASSCLQVLWGVGFARRKASFSLYCYPSSAIVTAVLVAIVLFEGGLLAFCLYPIASFLLLLVSTSKSTGVELADGGDTASGDPAIERGESTSGRKPLPYHVIGRLLVSIVIFSFLCRMYDALPSGGAVDPLSAIGGSSLFALVVTGALFLVFSVLLGRVFNPLFGYRIALPLMALGMAIVSLFFSDHWYLSILLIGVGYELFDTLTWILLVALAQNQQVRLSQYVIFGLGTAATMLGMGIGYFAGGTVRESIVYGSLQVSSIGIVSVMVLVVTAFLVLPEGTFAQLAGRRLFDRDGGKAIVREADAAGNPLETGCDAIADEYRLTPREKDVLLLLARGRTLAIIMRDLGIAKGTAQTHIENVYHKLGVHKQQELIDLVESYVGI</sequence>
<organism evidence="6 7">
    <name type="scientific">Raoultibacter timonensis</name>
    <dbReference type="NCBI Taxonomy" id="1907662"/>
    <lineage>
        <taxon>Bacteria</taxon>
        <taxon>Bacillati</taxon>
        <taxon>Actinomycetota</taxon>
        <taxon>Coriobacteriia</taxon>
        <taxon>Eggerthellales</taxon>
        <taxon>Eggerthellaceae</taxon>
        <taxon>Raoultibacter</taxon>
    </lineage>
</organism>
<evidence type="ECO:0000313" key="7">
    <source>
        <dbReference type="Proteomes" id="UP001320544"/>
    </source>
</evidence>
<feature type="transmembrane region" description="Helical" evidence="4">
    <location>
        <begin position="376"/>
        <end position="397"/>
    </location>
</feature>
<keyword evidence="2" id="KW-0238">DNA-binding</keyword>
<feature type="transmembrane region" description="Helical" evidence="4">
    <location>
        <begin position="51"/>
        <end position="72"/>
    </location>
</feature>
<dbReference type="Gene3D" id="1.10.10.10">
    <property type="entry name" value="Winged helix-like DNA-binding domain superfamily/Winged helix DNA-binding domain"/>
    <property type="match status" value="1"/>
</dbReference>
<accession>A0ABM7WGN5</accession>
<gene>
    <name evidence="6" type="ORF">CE91St30_07190</name>
</gene>
<feature type="transmembrane region" description="Helical" evidence="4">
    <location>
        <begin position="343"/>
        <end position="364"/>
    </location>
</feature>
<feature type="transmembrane region" description="Helical" evidence="4">
    <location>
        <begin position="220"/>
        <end position="241"/>
    </location>
</feature>
<evidence type="ECO:0000256" key="3">
    <source>
        <dbReference type="ARBA" id="ARBA00023163"/>
    </source>
</evidence>
<dbReference type="PANTHER" id="PTHR44688">
    <property type="entry name" value="DNA-BINDING TRANSCRIPTIONAL ACTIVATOR DEVR_DOSR"/>
    <property type="match status" value="1"/>
</dbReference>
<dbReference type="InterPro" id="IPR000792">
    <property type="entry name" value="Tscrpt_reg_LuxR_C"/>
</dbReference>
<feature type="transmembrane region" description="Helical" evidence="4">
    <location>
        <begin position="309"/>
        <end position="331"/>
    </location>
</feature>
<reference evidence="6 7" key="1">
    <citation type="submission" date="2022-01" db="EMBL/GenBank/DDBJ databases">
        <title>Novel bile acid biosynthetic pathways are enriched in the microbiome of centenarians.</title>
        <authorList>
            <person name="Sato Y."/>
            <person name="Atarashi K."/>
            <person name="Plichta R.D."/>
            <person name="Arai Y."/>
            <person name="Sasajima S."/>
            <person name="Kearney M.S."/>
            <person name="Suda W."/>
            <person name="Takeshita K."/>
            <person name="Sasaki T."/>
            <person name="Okamoto S."/>
            <person name="Skelly N.A."/>
            <person name="Okamura Y."/>
            <person name="Vlamakis H."/>
            <person name="Li Y."/>
            <person name="Tanoue T."/>
            <person name="Takei H."/>
            <person name="Nittono H."/>
            <person name="Narushima S."/>
            <person name="Irie J."/>
            <person name="Itoh H."/>
            <person name="Moriya K."/>
            <person name="Sugiura Y."/>
            <person name="Suematsu M."/>
            <person name="Moritoki N."/>
            <person name="Shibata S."/>
            <person name="Littman R.D."/>
            <person name="Fischbach A.M."/>
            <person name="Uwamino Y."/>
            <person name="Inoue T."/>
            <person name="Honda A."/>
            <person name="Hattori M."/>
            <person name="Murai T."/>
            <person name="Xavier J.R."/>
            <person name="Hirose N."/>
            <person name="Honda K."/>
        </authorList>
    </citation>
    <scope>NUCLEOTIDE SEQUENCE [LARGE SCALE GENOMIC DNA]</scope>
    <source>
        <strain evidence="6 7">CE91-St30</strain>
    </source>
</reference>
<feature type="transmembrane region" description="Helical" evidence="4">
    <location>
        <begin position="283"/>
        <end position="303"/>
    </location>
</feature>
<dbReference type="Pfam" id="PF00196">
    <property type="entry name" value="GerE"/>
    <property type="match status" value="1"/>
</dbReference>
<keyword evidence="3" id="KW-0804">Transcription</keyword>
<dbReference type="PRINTS" id="PR00038">
    <property type="entry name" value="HTHLUXR"/>
</dbReference>
<feature type="transmembrane region" description="Helical" evidence="4">
    <location>
        <begin position="109"/>
        <end position="128"/>
    </location>
</feature>
<feature type="transmembrane region" description="Helical" evidence="4">
    <location>
        <begin position="140"/>
        <end position="159"/>
    </location>
</feature>
<keyword evidence="4" id="KW-0472">Membrane</keyword>
<feature type="transmembrane region" description="Helical" evidence="4">
    <location>
        <begin position="84"/>
        <end position="103"/>
    </location>
</feature>
<keyword evidence="4" id="KW-1133">Transmembrane helix</keyword>
<dbReference type="InterPro" id="IPR016032">
    <property type="entry name" value="Sig_transdc_resp-reg_C-effctor"/>
</dbReference>
<evidence type="ECO:0000313" key="6">
    <source>
        <dbReference type="EMBL" id="BDE95386.1"/>
    </source>
</evidence>
<proteinExistence type="predicted"/>
<dbReference type="PANTHER" id="PTHR44688:SF16">
    <property type="entry name" value="DNA-BINDING TRANSCRIPTIONAL ACTIVATOR DEVR_DOSR"/>
    <property type="match status" value="1"/>
</dbReference>
<feature type="transmembrane region" description="Helical" evidence="4">
    <location>
        <begin position="253"/>
        <end position="276"/>
    </location>
</feature>
<dbReference type="PROSITE" id="PS50043">
    <property type="entry name" value="HTH_LUXR_2"/>
    <property type="match status" value="1"/>
</dbReference>
<keyword evidence="1" id="KW-0805">Transcription regulation</keyword>